<dbReference type="InterPro" id="IPR005490">
    <property type="entry name" value="LD_TPept_cat_dom"/>
</dbReference>
<evidence type="ECO:0000256" key="1">
    <source>
        <dbReference type="PROSITE-ProRule" id="PRU01373"/>
    </source>
</evidence>
<organism evidence="3 4">
    <name type="scientific">Roseicella frigidaeris</name>
    <dbReference type="NCBI Taxonomy" id="2230885"/>
    <lineage>
        <taxon>Bacteria</taxon>
        <taxon>Pseudomonadati</taxon>
        <taxon>Pseudomonadota</taxon>
        <taxon>Alphaproteobacteria</taxon>
        <taxon>Acetobacterales</taxon>
        <taxon>Roseomonadaceae</taxon>
        <taxon>Roseicella</taxon>
    </lineage>
</organism>
<name>A0A327MBG6_9PROT</name>
<keyword evidence="1" id="KW-0133">Cell shape</keyword>
<dbReference type="GO" id="GO:0071555">
    <property type="term" value="P:cell wall organization"/>
    <property type="evidence" value="ECO:0007669"/>
    <property type="project" value="UniProtKB-UniRule"/>
</dbReference>
<dbReference type="AlphaFoldDB" id="A0A327MBG6"/>
<comment type="caution">
    <text evidence="3">The sequence shown here is derived from an EMBL/GenBank/DDBJ whole genome shotgun (WGS) entry which is preliminary data.</text>
</comment>
<dbReference type="Pfam" id="PF03734">
    <property type="entry name" value="YkuD"/>
    <property type="match status" value="1"/>
</dbReference>
<dbReference type="EMBL" id="QLIX01000004">
    <property type="protein sequence ID" value="RAI59712.1"/>
    <property type="molecule type" value="Genomic_DNA"/>
</dbReference>
<dbReference type="GO" id="GO:0016740">
    <property type="term" value="F:transferase activity"/>
    <property type="evidence" value="ECO:0007669"/>
    <property type="project" value="InterPro"/>
</dbReference>
<accession>A0A327MBG6</accession>
<proteinExistence type="predicted"/>
<feature type="active site" description="Proton donor/acceptor" evidence="1">
    <location>
        <position position="134"/>
    </location>
</feature>
<sequence length="170" mass="18245">MAAPDPGLAMLGPEGVLRLGRLAWRCALGRGGIRVDKREGDGATPVGLLPLRRLLYRADRVAPPACRVPVEPLSSQDGWCDDPGDAAYNQRVRLPHPARHEALWREDALYDLIGVLGWNDAPVVRGRGSAIFLHLARPDLAPTEGCVALAERDLRAALAAGLTAIEVRPG</sequence>
<reference evidence="4" key="1">
    <citation type="submission" date="2018-06" db="EMBL/GenBank/DDBJ databases">
        <authorList>
            <person name="Khan S.A."/>
        </authorList>
    </citation>
    <scope>NUCLEOTIDE SEQUENCE [LARGE SCALE GENOMIC DNA]</scope>
    <source>
        <strain evidence="4">DB-1506</strain>
    </source>
</reference>
<evidence type="ECO:0000313" key="3">
    <source>
        <dbReference type="EMBL" id="RAI59712.1"/>
    </source>
</evidence>
<dbReference type="Proteomes" id="UP000249065">
    <property type="component" value="Unassembled WGS sequence"/>
</dbReference>
<gene>
    <name evidence="3" type="ORF">DOO78_08670</name>
</gene>
<feature type="active site" description="Nucleophile" evidence="1">
    <location>
        <position position="146"/>
    </location>
</feature>
<dbReference type="PANTHER" id="PTHR38589">
    <property type="entry name" value="BLR0621 PROTEIN"/>
    <property type="match status" value="1"/>
</dbReference>
<dbReference type="GO" id="GO:0008360">
    <property type="term" value="P:regulation of cell shape"/>
    <property type="evidence" value="ECO:0007669"/>
    <property type="project" value="UniProtKB-UniRule"/>
</dbReference>
<dbReference type="PROSITE" id="PS52029">
    <property type="entry name" value="LD_TPASE"/>
    <property type="match status" value="1"/>
</dbReference>
<keyword evidence="1" id="KW-0961">Cell wall biogenesis/degradation</keyword>
<comment type="pathway">
    <text evidence="1">Cell wall biogenesis; peptidoglycan biosynthesis.</text>
</comment>
<feature type="domain" description="L,D-TPase catalytic" evidence="2">
    <location>
        <begin position="1"/>
        <end position="170"/>
    </location>
</feature>
<evidence type="ECO:0000259" key="2">
    <source>
        <dbReference type="PROSITE" id="PS52029"/>
    </source>
</evidence>
<keyword evidence="4" id="KW-1185">Reference proteome</keyword>
<dbReference type="PANTHER" id="PTHR38589:SF1">
    <property type="entry name" value="BLR0621 PROTEIN"/>
    <property type="match status" value="1"/>
</dbReference>
<dbReference type="OrthoDB" id="9804204at2"/>
<protein>
    <recommendedName>
        <fullName evidence="2">L,D-TPase catalytic domain-containing protein</fullName>
    </recommendedName>
</protein>
<dbReference type="GO" id="GO:0009252">
    <property type="term" value="P:peptidoglycan biosynthetic process"/>
    <property type="evidence" value="ECO:0007669"/>
    <property type="project" value="UniProtKB-KW"/>
</dbReference>
<evidence type="ECO:0000313" key="4">
    <source>
        <dbReference type="Proteomes" id="UP000249065"/>
    </source>
</evidence>
<keyword evidence="1" id="KW-0573">Peptidoglycan synthesis</keyword>